<gene>
    <name evidence="1" type="ORF">DEBURN_LOCUS946</name>
</gene>
<dbReference type="Proteomes" id="UP000789706">
    <property type="component" value="Unassembled WGS sequence"/>
</dbReference>
<accession>A0A9N8YNP4</accession>
<reference evidence="1" key="1">
    <citation type="submission" date="2021-06" db="EMBL/GenBank/DDBJ databases">
        <authorList>
            <person name="Kallberg Y."/>
            <person name="Tangrot J."/>
            <person name="Rosling A."/>
        </authorList>
    </citation>
    <scope>NUCLEOTIDE SEQUENCE</scope>
    <source>
        <strain evidence="1">AZ414A</strain>
    </source>
</reference>
<comment type="caution">
    <text evidence="1">The sequence shown here is derived from an EMBL/GenBank/DDBJ whole genome shotgun (WGS) entry which is preliminary data.</text>
</comment>
<sequence>MAITTWLRVVREVLNNFGRFDYKLWGILILLTIIVDIICRNDFGGIGNLYQYIKHEVSNPPVLPDLTDLTDLTDLSELELPSTSSFDSNNNQIKISINNR</sequence>
<keyword evidence="2" id="KW-1185">Reference proteome</keyword>
<evidence type="ECO:0000313" key="2">
    <source>
        <dbReference type="Proteomes" id="UP000789706"/>
    </source>
</evidence>
<proteinExistence type="predicted"/>
<dbReference type="AlphaFoldDB" id="A0A9N8YNP4"/>
<protein>
    <submittedName>
        <fullName evidence="1">6899_t:CDS:1</fullName>
    </submittedName>
</protein>
<dbReference type="EMBL" id="CAJVPK010000034">
    <property type="protein sequence ID" value="CAG8435936.1"/>
    <property type="molecule type" value="Genomic_DNA"/>
</dbReference>
<organism evidence="1 2">
    <name type="scientific">Diversispora eburnea</name>
    <dbReference type="NCBI Taxonomy" id="1213867"/>
    <lineage>
        <taxon>Eukaryota</taxon>
        <taxon>Fungi</taxon>
        <taxon>Fungi incertae sedis</taxon>
        <taxon>Mucoromycota</taxon>
        <taxon>Glomeromycotina</taxon>
        <taxon>Glomeromycetes</taxon>
        <taxon>Diversisporales</taxon>
        <taxon>Diversisporaceae</taxon>
        <taxon>Diversispora</taxon>
    </lineage>
</organism>
<name>A0A9N8YNP4_9GLOM</name>
<evidence type="ECO:0000313" key="1">
    <source>
        <dbReference type="EMBL" id="CAG8435936.1"/>
    </source>
</evidence>